<keyword evidence="2" id="KW-1185">Reference proteome</keyword>
<dbReference type="EMBL" id="AHTH01000050">
    <property type="protein sequence ID" value="EHR39592.1"/>
    <property type="molecule type" value="Genomic_DNA"/>
</dbReference>
<accession>H3ZIE2</accession>
<evidence type="ECO:0000313" key="1">
    <source>
        <dbReference type="EMBL" id="EHR39592.1"/>
    </source>
</evidence>
<proteinExistence type="predicted"/>
<organism evidence="1 2">
    <name type="scientific">Alishewanella jeotgali KCTC 22429</name>
    <dbReference type="NCBI Taxonomy" id="1129374"/>
    <lineage>
        <taxon>Bacteria</taxon>
        <taxon>Pseudomonadati</taxon>
        <taxon>Pseudomonadota</taxon>
        <taxon>Gammaproteobacteria</taxon>
        <taxon>Alteromonadales</taxon>
        <taxon>Alteromonadaceae</taxon>
        <taxon>Alishewanella</taxon>
    </lineage>
</organism>
<dbReference type="STRING" id="1129374.AJE_15764"/>
<name>H3ZIE2_9ALTE</name>
<protein>
    <submittedName>
        <fullName evidence="1">Uncharacterized protein</fullName>
    </submittedName>
</protein>
<evidence type="ECO:0000313" key="2">
    <source>
        <dbReference type="Proteomes" id="UP000012046"/>
    </source>
</evidence>
<dbReference type="RefSeq" id="WP_008951683.1">
    <property type="nucleotide sequence ID" value="NZ_AHTH01000050.1"/>
</dbReference>
<comment type="caution">
    <text evidence="1">The sequence shown here is derived from an EMBL/GenBank/DDBJ whole genome shotgun (WGS) entry which is preliminary data.</text>
</comment>
<gene>
    <name evidence="1" type="ORF">AJE_15764</name>
</gene>
<sequence>MFTVETWKGKEQFKTILDAVVSASIFEIEKDNNGQFRMVDGSGAFDITLTRGQLLELAEDLKRFAGE</sequence>
<dbReference type="AlphaFoldDB" id="H3ZIE2"/>
<dbReference type="Proteomes" id="UP000012046">
    <property type="component" value="Unassembled WGS sequence"/>
</dbReference>
<reference evidence="1 2" key="1">
    <citation type="journal article" date="2012" name="J. Bacteriol.">
        <title>Genome Sequence of Extracellular-Protease-Producing Alishewanella jeotgali Isolated from Traditional Korean Fermented Seafood.</title>
        <authorList>
            <person name="Jung J."/>
            <person name="Chun J."/>
            <person name="Park W."/>
        </authorList>
    </citation>
    <scope>NUCLEOTIDE SEQUENCE [LARGE SCALE GENOMIC DNA]</scope>
    <source>
        <strain evidence="1 2">KCTC 22429</strain>
    </source>
</reference>